<dbReference type="AlphaFoldDB" id="A0A811V032"/>
<organism evidence="1 2">
    <name type="scientific">Ceratitis capitata</name>
    <name type="common">Mediterranean fruit fly</name>
    <name type="synonym">Tephritis capitata</name>
    <dbReference type="NCBI Taxonomy" id="7213"/>
    <lineage>
        <taxon>Eukaryota</taxon>
        <taxon>Metazoa</taxon>
        <taxon>Ecdysozoa</taxon>
        <taxon>Arthropoda</taxon>
        <taxon>Hexapoda</taxon>
        <taxon>Insecta</taxon>
        <taxon>Pterygota</taxon>
        <taxon>Neoptera</taxon>
        <taxon>Endopterygota</taxon>
        <taxon>Diptera</taxon>
        <taxon>Brachycera</taxon>
        <taxon>Muscomorpha</taxon>
        <taxon>Tephritoidea</taxon>
        <taxon>Tephritidae</taxon>
        <taxon>Ceratitis</taxon>
        <taxon>Ceratitis</taxon>
    </lineage>
</organism>
<dbReference type="Proteomes" id="UP000606786">
    <property type="component" value="Unassembled WGS sequence"/>
</dbReference>
<reference evidence="1" key="1">
    <citation type="submission" date="2020-11" db="EMBL/GenBank/DDBJ databases">
        <authorList>
            <person name="Whitehead M."/>
        </authorList>
    </citation>
    <scope>NUCLEOTIDE SEQUENCE</scope>
    <source>
        <strain evidence="1">EGII</strain>
    </source>
</reference>
<sequence length="297" mass="30792">MRPVVVCMFHKEPSCEIFYFVFVYLFNLKVLVSKPQILFRILTRSRISLYTNFPRTMDSSSSAGATVATITNPPPNATTPPITTTLSASTLPTATTAVTTSNSVLATTANTTISSSSNVTSIVSTAATSVIAVGNQTSSAVLAPIASASVGAVSAVGGGVGGAHSLTATCSQPTLPQQSLPVVDLSKGDDINNSSLASGISEGQRSLSAAPSASSSPILSPSGKIFGRNANGTNHLSTPLLHNTDSGVFNILARKKWIQFLFHAIQCVVDVTLSPLFVPNPSWVATSRDSLQPTNPI</sequence>
<protein>
    <submittedName>
        <fullName evidence="1">(Mediterranean fruit fly) hypothetical protein</fullName>
    </submittedName>
</protein>
<name>A0A811V032_CERCA</name>
<comment type="caution">
    <text evidence="1">The sequence shown here is derived from an EMBL/GenBank/DDBJ whole genome shotgun (WGS) entry which is preliminary data.</text>
</comment>
<dbReference type="OrthoDB" id="10028556at2759"/>
<dbReference type="EMBL" id="CAJHJT010000034">
    <property type="protein sequence ID" value="CAD7004314.1"/>
    <property type="molecule type" value="Genomic_DNA"/>
</dbReference>
<proteinExistence type="predicted"/>
<gene>
    <name evidence="1" type="ORF">CCAP1982_LOCUS12733</name>
</gene>
<evidence type="ECO:0000313" key="1">
    <source>
        <dbReference type="EMBL" id="CAD7004314.1"/>
    </source>
</evidence>
<evidence type="ECO:0000313" key="2">
    <source>
        <dbReference type="Proteomes" id="UP000606786"/>
    </source>
</evidence>
<accession>A0A811V032</accession>
<keyword evidence="2" id="KW-1185">Reference proteome</keyword>